<reference evidence="11 12" key="1">
    <citation type="submission" date="2018-12" db="EMBL/GenBank/DDBJ databases">
        <title>Draft genome sequence of Embleya hyalina NBRC 13850T.</title>
        <authorList>
            <person name="Komaki H."/>
            <person name="Hosoyama A."/>
            <person name="Kimura A."/>
            <person name="Ichikawa N."/>
            <person name="Tamura T."/>
        </authorList>
    </citation>
    <scope>NUCLEOTIDE SEQUENCE [LARGE SCALE GENOMIC DNA]</scope>
    <source>
        <strain evidence="11 12">NBRC 13850</strain>
    </source>
</reference>
<organism evidence="11 12">
    <name type="scientific">Embleya hyalina</name>
    <dbReference type="NCBI Taxonomy" id="516124"/>
    <lineage>
        <taxon>Bacteria</taxon>
        <taxon>Bacillati</taxon>
        <taxon>Actinomycetota</taxon>
        <taxon>Actinomycetes</taxon>
        <taxon>Kitasatosporales</taxon>
        <taxon>Streptomycetaceae</taxon>
        <taxon>Embleya</taxon>
    </lineage>
</organism>
<dbReference type="GO" id="GO:0005886">
    <property type="term" value="C:plasma membrane"/>
    <property type="evidence" value="ECO:0007669"/>
    <property type="project" value="UniProtKB-SubCell"/>
</dbReference>
<dbReference type="PANTHER" id="PTHR23517">
    <property type="entry name" value="RESISTANCE PROTEIN MDTM, PUTATIVE-RELATED-RELATED"/>
    <property type="match status" value="1"/>
</dbReference>
<gene>
    <name evidence="11" type="ORF">EHYA_09594</name>
</gene>
<feature type="transmembrane region" description="Helical" evidence="9">
    <location>
        <begin position="32"/>
        <end position="51"/>
    </location>
</feature>
<feature type="transmembrane region" description="Helical" evidence="9">
    <location>
        <begin position="229"/>
        <end position="248"/>
    </location>
</feature>
<proteinExistence type="inferred from homology"/>
<protein>
    <submittedName>
        <fullName evidence="11">MFS transporter</fullName>
    </submittedName>
</protein>
<dbReference type="AlphaFoldDB" id="A0A401Z4P8"/>
<dbReference type="GO" id="GO:1904680">
    <property type="term" value="F:peptide transmembrane transporter activity"/>
    <property type="evidence" value="ECO:0007669"/>
    <property type="project" value="InterPro"/>
</dbReference>
<dbReference type="EMBL" id="BIFH01000053">
    <property type="protein sequence ID" value="GCE01820.1"/>
    <property type="molecule type" value="Genomic_DNA"/>
</dbReference>
<evidence type="ECO:0000259" key="10">
    <source>
        <dbReference type="PROSITE" id="PS50850"/>
    </source>
</evidence>
<evidence type="ECO:0000256" key="9">
    <source>
        <dbReference type="SAM" id="Phobius"/>
    </source>
</evidence>
<dbReference type="InterPro" id="IPR050171">
    <property type="entry name" value="MFS_Transporters"/>
</dbReference>
<accession>A0A401Z4P8</accession>
<dbReference type="Pfam" id="PF00854">
    <property type="entry name" value="PTR2"/>
    <property type="match status" value="1"/>
</dbReference>
<feature type="transmembrane region" description="Helical" evidence="9">
    <location>
        <begin position="428"/>
        <end position="447"/>
    </location>
</feature>
<keyword evidence="4" id="KW-1003">Cell membrane</keyword>
<keyword evidence="6 9" id="KW-1133">Transmembrane helix</keyword>
<keyword evidence="5 9" id="KW-0812">Transmembrane</keyword>
<keyword evidence="3" id="KW-0813">Transport</keyword>
<evidence type="ECO:0000313" key="12">
    <source>
        <dbReference type="Proteomes" id="UP000286931"/>
    </source>
</evidence>
<dbReference type="InterPro" id="IPR000109">
    <property type="entry name" value="POT_fam"/>
</dbReference>
<feature type="transmembrane region" description="Helical" evidence="9">
    <location>
        <begin position="184"/>
        <end position="205"/>
    </location>
</feature>
<feature type="domain" description="Major facilitator superfamily (MFS) profile" evidence="10">
    <location>
        <begin position="28"/>
        <end position="482"/>
    </location>
</feature>
<sequence length="511" mass="52607">MNRPADSSGRHPAPRSAFGFPRGLFPLSFLEIGDQFAFWGMQSLLVFYVYYETGDGGLGFSTSLATSVASAYAGSLFLVTICAGWIADRILGAERTMVLGAVVALAGHLSLALVPGVPGLVIGLVGACFGSAAMTVNSAVTAGRLYEDTDGRRDAGFTLYYSASAVGGFLGITLGGFFESRTGFQVAFGINAAALVIVLAGYLPFRRTPKEVAPRPADVPAGAPLHRSLAAGAAAVVVLFGLGGWAVAGGANPATLVAAVAGVAAVSYFIRFFRSPSVSIAERRGLWRYIPVFVANIFFCAFYQQLATTVAIYSDERASRHLLGFELPASSLFGVAPLAGVLAAPLLGLLWARSGTRQPSALSRFVAVLTTTAAAFTLLGTFASASAATPLWVVVVTIAVFGVSDMAASPAGLALVSAAAPKVFSAQMVSLHYLGASIGTALAGSMADHHHVGSNDSAYFLTLAAGAVAVAVAVPPLAYWMGRRASAAKDTKHTASEPPTARPDAALDKVR</sequence>
<dbReference type="OrthoDB" id="9772725at2"/>
<evidence type="ECO:0000256" key="5">
    <source>
        <dbReference type="ARBA" id="ARBA00022692"/>
    </source>
</evidence>
<feature type="transmembrane region" description="Helical" evidence="9">
    <location>
        <begin position="158"/>
        <end position="178"/>
    </location>
</feature>
<keyword evidence="12" id="KW-1185">Reference proteome</keyword>
<evidence type="ECO:0000256" key="1">
    <source>
        <dbReference type="ARBA" id="ARBA00004651"/>
    </source>
</evidence>
<dbReference type="NCBIfam" id="TIGR00924">
    <property type="entry name" value="yjdL_sub1_fam"/>
    <property type="match status" value="1"/>
</dbReference>
<dbReference type="Gene3D" id="1.20.1250.20">
    <property type="entry name" value="MFS general substrate transporter like domains"/>
    <property type="match status" value="1"/>
</dbReference>
<dbReference type="GO" id="GO:0015833">
    <property type="term" value="P:peptide transport"/>
    <property type="evidence" value="ECO:0007669"/>
    <property type="project" value="InterPro"/>
</dbReference>
<comment type="similarity">
    <text evidence="2">Belongs to the major facilitator superfamily. Proton-dependent oligopeptide transporter (POT/PTR) (TC 2.A.17) family.</text>
</comment>
<dbReference type="PANTHER" id="PTHR23517:SF15">
    <property type="entry name" value="PROTON-DEPENDENT OLIGOPEPTIDE FAMILY TRANSPORT PROTEIN"/>
    <property type="match status" value="1"/>
</dbReference>
<feature type="transmembrane region" description="Helical" evidence="9">
    <location>
        <begin position="364"/>
        <end position="385"/>
    </location>
</feature>
<comment type="subcellular location">
    <subcellularLocation>
        <location evidence="1">Cell membrane</location>
        <topology evidence="1">Multi-pass membrane protein</topology>
    </subcellularLocation>
</comment>
<feature type="transmembrane region" description="Helical" evidence="9">
    <location>
        <begin position="120"/>
        <end position="146"/>
    </location>
</feature>
<evidence type="ECO:0000256" key="8">
    <source>
        <dbReference type="SAM" id="MobiDB-lite"/>
    </source>
</evidence>
<evidence type="ECO:0000256" key="4">
    <source>
        <dbReference type="ARBA" id="ARBA00022475"/>
    </source>
</evidence>
<comment type="caution">
    <text evidence="11">The sequence shown here is derived from an EMBL/GenBank/DDBJ whole genome shotgun (WGS) entry which is preliminary data.</text>
</comment>
<feature type="transmembrane region" description="Helical" evidence="9">
    <location>
        <begin position="459"/>
        <end position="482"/>
    </location>
</feature>
<feature type="region of interest" description="Disordered" evidence="8">
    <location>
        <begin position="488"/>
        <end position="511"/>
    </location>
</feature>
<feature type="transmembrane region" description="Helical" evidence="9">
    <location>
        <begin position="332"/>
        <end position="352"/>
    </location>
</feature>
<evidence type="ECO:0000256" key="3">
    <source>
        <dbReference type="ARBA" id="ARBA00022448"/>
    </source>
</evidence>
<feature type="transmembrane region" description="Helical" evidence="9">
    <location>
        <begin position="391"/>
        <end position="416"/>
    </location>
</feature>
<evidence type="ECO:0000256" key="7">
    <source>
        <dbReference type="ARBA" id="ARBA00023136"/>
    </source>
</evidence>
<dbReference type="RefSeq" id="WP_126643408.1">
    <property type="nucleotide sequence ID" value="NZ_BIFH01000053.1"/>
</dbReference>
<evidence type="ECO:0000313" key="11">
    <source>
        <dbReference type="EMBL" id="GCE01820.1"/>
    </source>
</evidence>
<evidence type="ECO:0000256" key="6">
    <source>
        <dbReference type="ARBA" id="ARBA00022989"/>
    </source>
</evidence>
<feature type="transmembrane region" description="Helical" evidence="9">
    <location>
        <begin position="286"/>
        <end position="312"/>
    </location>
</feature>
<feature type="transmembrane region" description="Helical" evidence="9">
    <location>
        <begin position="254"/>
        <end position="274"/>
    </location>
</feature>
<keyword evidence="7 9" id="KW-0472">Membrane</keyword>
<feature type="transmembrane region" description="Helical" evidence="9">
    <location>
        <begin position="98"/>
        <end position="114"/>
    </location>
</feature>
<dbReference type="Proteomes" id="UP000286931">
    <property type="component" value="Unassembled WGS sequence"/>
</dbReference>
<dbReference type="SUPFAM" id="SSF103473">
    <property type="entry name" value="MFS general substrate transporter"/>
    <property type="match status" value="1"/>
</dbReference>
<feature type="transmembrane region" description="Helical" evidence="9">
    <location>
        <begin position="63"/>
        <end position="86"/>
    </location>
</feature>
<dbReference type="PROSITE" id="PS50850">
    <property type="entry name" value="MFS"/>
    <property type="match status" value="1"/>
</dbReference>
<dbReference type="InterPro" id="IPR005279">
    <property type="entry name" value="Dipep/tripep_permease"/>
</dbReference>
<evidence type="ECO:0000256" key="2">
    <source>
        <dbReference type="ARBA" id="ARBA00005982"/>
    </source>
</evidence>
<dbReference type="InterPro" id="IPR020846">
    <property type="entry name" value="MFS_dom"/>
</dbReference>
<dbReference type="InterPro" id="IPR036259">
    <property type="entry name" value="MFS_trans_sf"/>
</dbReference>
<name>A0A401Z4P8_9ACTN</name>